<evidence type="ECO:0000313" key="1">
    <source>
        <dbReference type="EMBL" id="SOJ56147.1"/>
    </source>
</evidence>
<organism evidence="1 2">
    <name type="scientific">Mycobacterium simulans</name>
    <dbReference type="NCBI Taxonomy" id="627089"/>
    <lineage>
        <taxon>Bacteria</taxon>
        <taxon>Bacillati</taxon>
        <taxon>Actinomycetota</taxon>
        <taxon>Actinomycetes</taxon>
        <taxon>Mycobacteriales</taxon>
        <taxon>Mycobacteriaceae</taxon>
        <taxon>Mycobacterium</taxon>
    </lineage>
</organism>
<reference evidence="1 2" key="1">
    <citation type="submission" date="2017-10" db="EMBL/GenBank/DDBJ databases">
        <authorList>
            <consortium name="Urmite Genomes"/>
        </authorList>
    </citation>
    <scope>NUCLEOTIDE SEQUENCE [LARGE SCALE GENOMIC DNA]</scope>
    <source>
        <strain evidence="1 2">FB-527</strain>
    </source>
</reference>
<accession>A0A7Z7IM64</accession>
<dbReference type="InterPro" id="IPR002800">
    <property type="entry name" value="Rv2949c-like"/>
</dbReference>
<dbReference type="EC" id="4.1.3.40" evidence="1"/>
<dbReference type="Pfam" id="PF01947">
    <property type="entry name" value="Rv2949c-like"/>
    <property type="match status" value="1"/>
</dbReference>
<gene>
    <name evidence="1" type="ORF">MSIMFB_03622</name>
</gene>
<evidence type="ECO:0000313" key="2">
    <source>
        <dbReference type="Proteomes" id="UP000554965"/>
    </source>
</evidence>
<dbReference type="RefSeq" id="WP_186243817.1">
    <property type="nucleotide sequence ID" value="NZ_OCTY01000002.1"/>
</dbReference>
<dbReference type="Proteomes" id="UP000554965">
    <property type="component" value="Unassembled WGS sequence"/>
</dbReference>
<dbReference type="Gene3D" id="3.40.1410.10">
    <property type="entry name" value="Chorismate lyase-like"/>
    <property type="match status" value="1"/>
</dbReference>
<dbReference type="InterPro" id="IPR028978">
    <property type="entry name" value="Chorismate_lyase_/UTRA_dom_sf"/>
</dbReference>
<dbReference type="GO" id="GO:0008813">
    <property type="term" value="F:chorismate lyase activity"/>
    <property type="evidence" value="ECO:0007669"/>
    <property type="project" value="UniProtKB-EC"/>
</dbReference>
<comment type="caution">
    <text evidence="1">The sequence shown here is derived from an EMBL/GenBank/DDBJ whole genome shotgun (WGS) entry which is preliminary data.</text>
</comment>
<dbReference type="AlphaFoldDB" id="A0A7Z7IM64"/>
<sequence length="206" mass="23079">MFSRDLRILLASNGTLTRILGILVNDEIVTQLIDQDIHASTTEMSSSEQHFDGRTLRRKVLLKGRSSGKVFVVAESVVAIDIVPPKLIDNLIEMDCPIGESILANGVEIFKEAQKIWMDTLPNWSKLNDYQDMGQEAVARRYRMTIRSQPAIVTTEYFPRNAFIDTAETAIVGTADEDNGAEIDMSISDCSYTQAERPQMASRQLH</sequence>
<name>A0A7Z7IM64_9MYCO</name>
<dbReference type="SUPFAM" id="SSF64288">
    <property type="entry name" value="Chorismate lyase-like"/>
    <property type="match status" value="1"/>
</dbReference>
<dbReference type="EMBL" id="OCTY01000002">
    <property type="protein sequence ID" value="SOJ56147.1"/>
    <property type="molecule type" value="Genomic_DNA"/>
</dbReference>
<protein>
    <submittedName>
        <fullName evidence="1">Chorismate pyruvate-lyase</fullName>
        <ecNumber evidence="1">4.1.3.40</ecNumber>
    </submittedName>
</protein>
<keyword evidence="2" id="KW-1185">Reference proteome</keyword>
<proteinExistence type="predicted"/>
<keyword evidence="1" id="KW-0456">Lyase</keyword>
<keyword evidence="1" id="KW-0670">Pyruvate</keyword>